<dbReference type="OMA" id="RNWMHAS"/>
<dbReference type="InterPro" id="IPR012461">
    <property type="entry name" value="SACK1"/>
</dbReference>
<dbReference type="HOGENOM" id="CLU_019056_0_1_1"/>
<evidence type="ECO:0000313" key="4">
    <source>
        <dbReference type="Proteomes" id="UP000018468"/>
    </source>
</evidence>
<dbReference type="PANTHER" id="PTHR16181">
    <property type="entry name" value="PROTEIN FAM83A-RELATED"/>
    <property type="match status" value="1"/>
</dbReference>
<dbReference type="InterPro" id="IPR050944">
    <property type="entry name" value="FAM83"/>
</dbReference>
<dbReference type="KEGG" id="loc:107079026"/>
<dbReference type="Proteomes" id="UP000018468">
    <property type="component" value="Linkage group LG13"/>
</dbReference>
<sequence>MALSQVQCLDDNNVNWRVNEAKPEFFYSEEQRLALEALLHGGREGFQKVLETHNVRKFLSNPELERLAGNVQDYQPGAENVKQEGDGEDAAVSLQYWPERSDIDIPELDMGWPDCASYRGVTRANVYTQPPMEGQTHIKEVVRKMIVQAQKVVAVVMDMFTDVDIFKDLLDASFKRKVPVYIILESTGVQHFLEMCERAMMHRGHLKNLRVRTIAGTEFYTHSSKKVCGMLSQKFMFVDGDRAVSGSYRWVGERGLSRS</sequence>
<evidence type="ECO:0000313" key="3">
    <source>
        <dbReference type="Ensembl" id="ENSLOCP00000007033.1"/>
    </source>
</evidence>
<dbReference type="SUPFAM" id="SSF56024">
    <property type="entry name" value="Phospholipase D/nuclease"/>
    <property type="match status" value="1"/>
</dbReference>
<feature type="domain" description="Scaffolding anchor of CK1" evidence="2">
    <location>
        <begin position="15"/>
        <end position="250"/>
    </location>
</feature>
<reference evidence="3" key="3">
    <citation type="submission" date="2025-09" db="UniProtKB">
        <authorList>
            <consortium name="Ensembl"/>
        </authorList>
    </citation>
    <scope>IDENTIFICATION</scope>
</reference>
<comment type="similarity">
    <text evidence="1">Belongs to the FAM83 family.</text>
</comment>
<dbReference type="Pfam" id="PF07894">
    <property type="entry name" value="SACK1"/>
    <property type="match status" value="1"/>
</dbReference>
<dbReference type="Ensembl" id="ENSLOCT00000007041.1">
    <property type="protein sequence ID" value="ENSLOCP00000007033.1"/>
    <property type="gene ID" value="ENSLOCG00000005822.1"/>
</dbReference>
<proteinExistence type="inferred from homology"/>
<reference evidence="4" key="1">
    <citation type="submission" date="2011-12" db="EMBL/GenBank/DDBJ databases">
        <title>The Draft Genome of Lepisosteus oculatus.</title>
        <authorList>
            <consortium name="The Broad Institute Genome Assembly &amp; Analysis Group"/>
            <consortium name="Computational R&amp;D Group"/>
            <consortium name="and Sequencing Platform"/>
            <person name="Di Palma F."/>
            <person name="Alfoldi J."/>
            <person name="Johnson J."/>
            <person name="Berlin A."/>
            <person name="Gnerre S."/>
            <person name="Jaffe D."/>
            <person name="MacCallum I."/>
            <person name="Young S."/>
            <person name="Walker B.J."/>
            <person name="Lander E.S."/>
            <person name="Lindblad-Toh K."/>
        </authorList>
    </citation>
    <scope>NUCLEOTIDE SEQUENCE [LARGE SCALE GENOMIC DNA]</scope>
</reference>
<protein>
    <submittedName>
        <fullName evidence="3">Family with sequence similarity 83 member Gb</fullName>
    </submittedName>
</protein>
<accession>W5MF74</accession>
<dbReference type="eggNOG" id="ENOG502QS42">
    <property type="taxonomic scope" value="Eukaryota"/>
</dbReference>
<dbReference type="EMBL" id="AHAT01013564">
    <property type="status" value="NOT_ANNOTATED_CDS"/>
    <property type="molecule type" value="Genomic_DNA"/>
</dbReference>
<organism evidence="3 4">
    <name type="scientific">Lepisosteus oculatus</name>
    <name type="common">Spotted gar</name>
    <dbReference type="NCBI Taxonomy" id="7918"/>
    <lineage>
        <taxon>Eukaryota</taxon>
        <taxon>Metazoa</taxon>
        <taxon>Chordata</taxon>
        <taxon>Craniata</taxon>
        <taxon>Vertebrata</taxon>
        <taxon>Euteleostomi</taxon>
        <taxon>Actinopterygii</taxon>
        <taxon>Neopterygii</taxon>
        <taxon>Holostei</taxon>
        <taxon>Semionotiformes</taxon>
        <taxon>Lepisosteidae</taxon>
        <taxon>Lepisosteus</taxon>
    </lineage>
</organism>
<evidence type="ECO:0000259" key="2">
    <source>
        <dbReference type="Pfam" id="PF07894"/>
    </source>
</evidence>
<reference evidence="3" key="2">
    <citation type="submission" date="2025-08" db="UniProtKB">
        <authorList>
            <consortium name="Ensembl"/>
        </authorList>
    </citation>
    <scope>IDENTIFICATION</scope>
</reference>
<dbReference type="Bgee" id="ENSLOCG00000005822">
    <property type="expression patterns" value="Expressed in zone of skin and 9 other cell types or tissues"/>
</dbReference>
<evidence type="ECO:0000256" key="1">
    <source>
        <dbReference type="ARBA" id="ARBA00006937"/>
    </source>
</evidence>
<dbReference type="PANTHER" id="PTHR16181:SF29">
    <property type="entry name" value="PROTEIN FAM83A-RELATED"/>
    <property type="match status" value="1"/>
</dbReference>
<dbReference type="OrthoDB" id="6103632at2759"/>
<keyword evidence="4" id="KW-1185">Reference proteome</keyword>
<dbReference type="InParanoid" id="W5MF74"/>
<dbReference type="Gene3D" id="3.30.870.10">
    <property type="entry name" value="Endonuclease Chain A"/>
    <property type="match status" value="1"/>
</dbReference>
<dbReference type="GeneTree" id="ENSGT00940000157932"/>
<dbReference type="AlphaFoldDB" id="W5MF74"/>
<name>W5MF74_LEPOC</name>